<feature type="transmembrane region" description="Helical" evidence="6">
    <location>
        <begin position="99"/>
        <end position="118"/>
    </location>
</feature>
<feature type="transmembrane region" description="Helical" evidence="6">
    <location>
        <begin position="6"/>
        <end position="32"/>
    </location>
</feature>
<evidence type="ECO:0000313" key="7">
    <source>
        <dbReference type="EMBL" id="CAD8869322.1"/>
    </source>
</evidence>
<feature type="compositionally biased region" description="Basic and acidic residues" evidence="5">
    <location>
        <begin position="291"/>
        <end position="301"/>
    </location>
</feature>
<evidence type="ECO:0000256" key="2">
    <source>
        <dbReference type="ARBA" id="ARBA00022692"/>
    </source>
</evidence>
<organism evidence="7">
    <name type="scientific">Noctiluca scintillans</name>
    <name type="common">Sea sparkle</name>
    <name type="synonym">Red tide dinoflagellate</name>
    <dbReference type="NCBI Taxonomy" id="2966"/>
    <lineage>
        <taxon>Eukaryota</taxon>
        <taxon>Sar</taxon>
        <taxon>Alveolata</taxon>
        <taxon>Dinophyceae</taxon>
        <taxon>Noctilucales</taxon>
        <taxon>Noctilucaceae</taxon>
        <taxon>Noctiluca</taxon>
    </lineage>
</organism>
<dbReference type="GO" id="GO:0016020">
    <property type="term" value="C:membrane"/>
    <property type="evidence" value="ECO:0007669"/>
    <property type="project" value="UniProtKB-SubCell"/>
</dbReference>
<comment type="subcellular location">
    <subcellularLocation>
        <location evidence="1">Membrane</location>
        <topology evidence="1">Multi-pass membrane protein</topology>
    </subcellularLocation>
</comment>
<reference evidence="7" key="1">
    <citation type="submission" date="2021-01" db="EMBL/GenBank/DDBJ databases">
        <authorList>
            <person name="Corre E."/>
            <person name="Pelletier E."/>
            <person name="Niang G."/>
            <person name="Scheremetjew M."/>
            <person name="Finn R."/>
            <person name="Kale V."/>
            <person name="Holt S."/>
            <person name="Cochrane G."/>
            <person name="Meng A."/>
            <person name="Brown T."/>
            <person name="Cohen L."/>
        </authorList>
    </citation>
    <scope>NUCLEOTIDE SEQUENCE</scope>
</reference>
<feature type="transmembrane region" description="Helical" evidence="6">
    <location>
        <begin position="253"/>
        <end position="271"/>
    </location>
</feature>
<evidence type="ECO:0000256" key="4">
    <source>
        <dbReference type="ARBA" id="ARBA00023136"/>
    </source>
</evidence>
<feature type="transmembrane region" description="Helical" evidence="6">
    <location>
        <begin position="156"/>
        <end position="180"/>
    </location>
</feature>
<evidence type="ECO:0000256" key="5">
    <source>
        <dbReference type="SAM" id="MobiDB-lite"/>
    </source>
</evidence>
<evidence type="ECO:0000256" key="3">
    <source>
        <dbReference type="ARBA" id="ARBA00022989"/>
    </source>
</evidence>
<proteinExistence type="predicted"/>
<protein>
    <recommendedName>
        <fullName evidence="8">Sugar phosphate transporter domain-containing protein</fullName>
    </recommendedName>
</protein>
<feature type="transmembrane region" description="Helical" evidence="6">
    <location>
        <begin position="44"/>
        <end position="64"/>
    </location>
</feature>
<name>A0A7S1AZH8_NOCSC</name>
<evidence type="ECO:0000256" key="6">
    <source>
        <dbReference type="SAM" id="Phobius"/>
    </source>
</evidence>
<keyword evidence="2 6" id="KW-0812">Transmembrane</keyword>
<accession>A0A7S1AZH8</accession>
<feature type="region of interest" description="Disordered" evidence="5">
    <location>
        <begin position="281"/>
        <end position="301"/>
    </location>
</feature>
<feature type="transmembrane region" description="Helical" evidence="6">
    <location>
        <begin position="124"/>
        <end position="144"/>
    </location>
</feature>
<keyword evidence="3 6" id="KW-1133">Transmembrane helix</keyword>
<sequence>MVFNKLAVTALPLACTLVGIQMAFAVVMMLCAFPTLHFGSLWDVLRWSCVAPFFTGMLLTSIVALEHAPMSMVVVFRVLSPFFSLVIERFLPNPHRISALLVVSMGIMVAGAGVYSAGLPVDNLFSGLPWIIFNMLLAVADRLVQRSMLAQDQAPVDISLSGVTLLNNLWGCMFMLIAAVVLGELQELPVLLKSLGSEHVIWILCSCFVGTCISFTGIFVQKRISATSFLVLINVNKFGIIFLEAFVMGTKTLSTSQIFGGSVAISGGVLYGQARKAIEESAKGETQPLLDKSEKVEKSKW</sequence>
<feature type="transmembrane region" description="Helical" evidence="6">
    <location>
        <begin position="200"/>
        <end position="220"/>
    </location>
</feature>
<dbReference type="InterPro" id="IPR050186">
    <property type="entry name" value="TPT_transporter"/>
</dbReference>
<keyword evidence="4 6" id="KW-0472">Membrane</keyword>
<dbReference type="AlphaFoldDB" id="A0A7S1AZH8"/>
<evidence type="ECO:0000256" key="1">
    <source>
        <dbReference type="ARBA" id="ARBA00004141"/>
    </source>
</evidence>
<evidence type="ECO:0008006" key="8">
    <source>
        <dbReference type="Google" id="ProtNLM"/>
    </source>
</evidence>
<dbReference type="PANTHER" id="PTHR11132">
    <property type="entry name" value="SOLUTE CARRIER FAMILY 35"/>
    <property type="match status" value="1"/>
</dbReference>
<feature type="transmembrane region" description="Helical" evidence="6">
    <location>
        <begin position="227"/>
        <end position="247"/>
    </location>
</feature>
<dbReference type="EMBL" id="HBFQ01061601">
    <property type="protein sequence ID" value="CAD8869322.1"/>
    <property type="molecule type" value="Transcribed_RNA"/>
</dbReference>
<gene>
    <name evidence="7" type="ORF">NSCI0253_LOCUS43678</name>
</gene>